<dbReference type="EMBL" id="FOAF01000001">
    <property type="protein sequence ID" value="SEK45434.1"/>
    <property type="molecule type" value="Genomic_DNA"/>
</dbReference>
<protein>
    <submittedName>
        <fullName evidence="1">Uncharacterized protein</fullName>
    </submittedName>
</protein>
<accession>A0A1H7H574</accession>
<dbReference type="Proteomes" id="UP000199421">
    <property type="component" value="Unassembled WGS sequence"/>
</dbReference>
<dbReference type="AlphaFoldDB" id="A0A1H7H574"/>
<keyword evidence="2" id="KW-1185">Reference proteome</keyword>
<reference evidence="2" key="1">
    <citation type="submission" date="2016-10" db="EMBL/GenBank/DDBJ databases">
        <authorList>
            <person name="Varghese N."/>
            <person name="Submissions S."/>
        </authorList>
    </citation>
    <scope>NUCLEOTIDE SEQUENCE [LARGE SCALE GENOMIC DNA]</scope>
    <source>
        <strain evidence="2">DSM 18733</strain>
    </source>
</reference>
<name>A0A1H7H574_OLID1</name>
<proteinExistence type="predicted"/>
<evidence type="ECO:0000313" key="2">
    <source>
        <dbReference type="Proteomes" id="UP000199421"/>
    </source>
</evidence>
<evidence type="ECO:0000313" key="1">
    <source>
        <dbReference type="EMBL" id="SEK45434.1"/>
    </source>
</evidence>
<sequence length="39" mass="4347">MQVAIYKAQQQGINANNRLLIPNQLCTGLIAPIKNVSYF</sequence>
<dbReference type="STRING" id="407022.SAMN05661044_00283"/>
<organism evidence="1 2">
    <name type="scientific">Olivibacter domesticus</name>
    <name type="common">Pseudosphingobacterium domesticum</name>
    <dbReference type="NCBI Taxonomy" id="407022"/>
    <lineage>
        <taxon>Bacteria</taxon>
        <taxon>Pseudomonadati</taxon>
        <taxon>Bacteroidota</taxon>
        <taxon>Sphingobacteriia</taxon>
        <taxon>Sphingobacteriales</taxon>
        <taxon>Sphingobacteriaceae</taxon>
        <taxon>Olivibacter</taxon>
    </lineage>
</organism>
<gene>
    <name evidence="1" type="ORF">SAMN05661044_00283</name>
</gene>